<keyword evidence="8" id="KW-0966">Cell projection</keyword>
<evidence type="ECO:0000256" key="2">
    <source>
        <dbReference type="ARBA" id="ARBA00010500"/>
    </source>
</evidence>
<evidence type="ECO:0000256" key="3">
    <source>
        <dbReference type="ARBA" id="ARBA00021602"/>
    </source>
</evidence>
<evidence type="ECO:0000313" key="10">
    <source>
        <dbReference type="EMBL" id="VEN52164.1"/>
    </source>
</evidence>
<keyword evidence="5" id="KW-0970">Cilium biogenesis/degradation</keyword>
<evidence type="ECO:0000256" key="8">
    <source>
        <dbReference type="ARBA" id="ARBA00023273"/>
    </source>
</evidence>
<name>A0A653CW71_CALMS</name>
<evidence type="ECO:0000256" key="6">
    <source>
        <dbReference type="ARBA" id="ARBA00023069"/>
    </source>
</evidence>
<evidence type="ECO:0000256" key="5">
    <source>
        <dbReference type="ARBA" id="ARBA00022794"/>
    </source>
</evidence>
<dbReference type="PANTHER" id="PTHR21442">
    <property type="entry name" value="CILIA- AND FLAGELLA-ASSOCIATED PROTEIN 206"/>
    <property type="match status" value="1"/>
</dbReference>
<dbReference type="GO" id="GO:0003356">
    <property type="term" value="P:regulation of cilium beat frequency"/>
    <property type="evidence" value="ECO:0007669"/>
    <property type="project" value="TreeGrafter"/>
</dbReference>
<comment type="subcellular location">
    <subcellularLocation>
        <location evidence="1">Cytoplasm</location>
        <location evidence="1">Cytoskeleton</location>
        <location evidence="1">Cilium axoneme</location>
    </subcellularLocation>
</comment>
<dbReference type="Pfam" id="PF12018">
    <property type="entry name" value="FAP206"/>
    <property type="match status" value="1"/>
</dbReference>
<dbReference type="PANTHER" id="PTHR21442:SF0">
    <property type="entry name" value="CILIA- AND FLAGELLA-ASSOCIATED PROTEIN 206"/>
    <property type="match status" value="1"/>
</dbReference>
<organism evidence="10 11">
    <name type="scientific">Callosobruchus maculatus</name>
    <name type="common">Southern cowpea weevil</name>
    <name type="synonym">Pulse bruchid</name>
    <dbReference type="NCBI Taxonomy" id="64391"/>
    <lineage>
        <taxon>Eukaryota</taxon>
        <taxon>Metazoa</taxon>
        <taxon>Ecdysozoa</taxon>
        <taxon>Arthropoda</taxon>
        <taxon>Hexapoda</taxon>
        <taxon>Insecta</taxon>
        <taxon>Pterygota</taxon>
        <taxon>Neoptera</taxon>
        <taxon>Endopterygota</taxon>
        <taxon>Coleoptera</taxon>
        <taxon>Polyphaga</taxon>
        <taxon>Cucujiformia</taxon>
        <taxon>Chrysomeloidea</taxon>
        <taxon>Chrysomelidae</taxon>
        <taxon>Bruchinae</taxon>
        <taxon>Bruchini</taxon>
        <taxon>Callosobruchus</taxon>
    </lineage>
</organism>
<comment type="similarity">
    <text evidence="2">Belongs to the CFAP206 family.</text>
</comment>
<comment type="function">
    <text evidence="9">Essential for sperm motility and is involved in the regulation of the beating frequency of motile cilia on the epithelial cells of the respiratory tract. Required for the establishment of radial spokes in sperm flagella.</text>
</comment>
<dbReference type="OrthoDB" id="10251073at2759"/>
<dbReference type="GO" id="GO:0030030">
    <property type="term" value="P:cell projection organization"/>
    <property type="evidence" value="ECO:0007669"/>
    <property type="project" value="UniProtKB-KW"/>
</dbReference>
<proteinExistence type="inferred from homology"/>
<keyword evidence="7" id="KW-0206">Cytoskeleton</keyword>
<dbReference type="InterPro" id="IPR021897">
    <property type="entry name" value="FAP206"/>
</dbReference>
<protein>
    <recommendedName>
        <fullName evidence="3">Cilia- and flagella-associated protein 206</fullName>
    </recommendedName>
</protein>
<sequence length="715" mass="83512">MSMVPMLSMLKDGDPKDMREVLCNNIVNEIVKECKAQKVPVDAKFCKFYTDLLMLNPNWGLSTDDILKIRQLVARFIKYILDRLTRGTEPRMMALILQFYFREQFDFLDDLGERNRKLLAMRLEPIRLSILEPNEKERRFPLVLHKRVQKYIVLMSGMGDPNSDRVMNEIRAVLRSFWDLDQVKPFLNMPYVIKMEELDNLVTIASGIRLYNMDCHKGGEGIGDIPKLLLNAIRVVHASTTEKQRDITDRMKHLTVVVEKCYVLNTTGNKVTLDVRLPDYCVGGVKELEDCKDLLMVYNQYYAFLEKILGELDELKERAAHIKKQYKETLAYLHEHVIPNIHIRTSLIFPGFTKLYELWQKYQDTTMTLIGLKNIYKRQDVLVNNLHFENSLTGALCPVRRKLKLVDAPELDLPIHEEARLFRGDVTMFLKNIKYEFGGYCCWKLVLCNGVLIKGDHFYGVCAYHNKFYVFSSANGLESFARDPEYYLTRVVEECRNNAVLIHILEVKPLMTLYKDEKVVRKDPVVYIPKRDAATTTDNEVVLSGFNHDYSWNPWDYRRKALQEAKLMTMATKTVQTTTTHLMDTTRIQTVDKVSTKETQSKTVNYSNTPTPLAYIYGLRGRKDSKQEVLNMTYYDFPEKCDKTIQKDNTSSEHEKERFFKNVWELLEKESLHCTQTATNFAMMMQELEDIISNAVDDDDDDNDDRMRRTTFFSL</sequence>
<keyword evidence="6" id="KW-0969">Cilium</keyword>
<evidence type="ECO:0000313" key="11">
    <source>
        <dbReference type="Proteomes" id="UP000410492"/>
    </source>
</evidence>
<dbReference type="AlphaFoldDB" id="A0A653CW71"/>
<dbReference type="Proteomes" id="UP000410492">
    <property type="component" value="Unassembled WGS sequence"/>
</dbReference>
<keyword evidence="11" id="KW-1185">Reference proteome</keyword>
<reference evidence="10 11" key="1">
    <citation type="submission" date="2019-01" db="EMBL/GenBank/DDBJ databases">
        <authorList>
            <person name="Sayadi A."/>
        </authorList>
    </citation>
    <scope>NUCLEOTIDE SEQUENCE [LARGE SCALE GENOMIC DNA]</scope>
</reference>
<dbReference type="GO" id="GO:0005930">
    <property type="term" value="C:axoneme"/>
    <property type="evidence" value="ECO:0007669"/>
    <property type="project" value="UniProtKB-SubCell"/>
</dbReference>
<evidence type="ECO:0000256" key="1">
    <source>
        <dbReference type="ARBA" id="ARBA00004430"/>
    </source>
</evidence>
<dbReference type="GO" id="GO:0036064">
    <property type="term" value="C:ciliary basal body"/>
    <property type="evidence" value="ECO:0007669"/>
    <property type="project" value="TreeGrafter"/>
</dbReference>
<gene>
    <name evidence="10" type="ORF">CALMAC_LOCUS12394</name>
</gene>
<keyword evidence="4" id="KW-0963">Cytoplasm</keyword>
<evidence type="ECO:0000256" key="4">
    <source>
        <dbReference type="ARBA" id="ARBA00022490"/>
    </source>
</evidence>
<accession>A0A653CW71</accession>
<evidence type="ECO:0000256" key="7">
    <source>
        <dbReference type="ARBA" id="ARBA00023212"/>
    </source>
</evidence>
<evidence type="ECO:0000256" key="9">
    <source>
        <dbReference type="ARBA" id="ARBA00045321"/>
    </source>
</evidence>
<dbReference type="EMBL" id="CAACVG010009118">
    <property type="protein sequence ID" value="VEN52164.1"/>
    <property type="molecule type" value="Genomic_DNA"/>
</dbReference>